<dbReference type="SMART" id="SM00365">
    <property type="entry name" value="LRR_SD22"/>
    <property type="match status" value="7"/>
</dbReference>
<organism evidence="3 4">
    <name type="scientific">Anopheles farauti</name>
    <dbReference type="NCBI Taxonomy" id="69004"/>
    <lineage>
        <taxon>Eukaryota</taxon>
        <taxon>Metazoa</taxon>
        <taxon>Ecdysozoa</taxon>
        <taxon>Arthropoda</taxon>
        <taxon>Hexapoda</taxon>
        <taxon>Insecta</taxon>
        <taxon>Pterygota</taxon>
        <taxon>Neoptera</taxon>
        <taxon>Endopterygota</taxon>
        <taxon>Diptera</taxon>
        <taxon>Nematocera</taxon>
        <taxon>Culicoidea</taxon>
        <taxon>Culicidae</taxon>
        <taxon>Anophelinae</taxon>
        <taxon>Anopheles</taxon>
    </lineage>
</organism>
<dbReference type="STRING" id="69004.A0A182Q8H4"/>
<reference evidence="4" key="1">
    <citation type="submission" date="2014-01" db="EMBL/GenBank/DDBJ databases">
        <title>The Genome Sequence of Anopheles farauti FAR1 (V2).</title>
        <authorList>
            <consortium name="The Broad Institute Genomics Platform"/>
            <person name="Neafsey D.E."/>
            <person name="Besansky N."/>
            <person name="Howell P."/>
            <person name="Walton C."/>
            <person name="Young S.K."/>
            <person name="Zeng Q."/>
            <person name="Gargeya S."/>
            <person name="Fitzgerald M."/>
            <person name="Haas B."/>
            <person name="Abouelleil A."/>
            <person name="Allen A.W."/>
            <person name="Alvarado L."/>
            <person name="Arachchi H.M."/>
            <person name="Berlin A.M."/>
            <person name="Chapman S.B."/>
            <person name="Gainer-Dewar J."/>
            <person name="Goldberg J."/>
            <person name="Griggs A."/>
            <person name="Gujja S."/>
            <person name="Hansen M."/>
            <person name="Howarth C."/>
            <person name="Imamovic A."/>
            <person name="Ireland A."/>
            <person name="Larimer J."/>
            <person name="McCowan C."/>
            <person name="Murphy C."/>
            <person name="Pearson M."/>
            <person name="Poon T.W."/>
            <person name="Priest M."/>
            <person name="Roberts A."/>
            <person name="Saif S."/>
            <person name="Shea T."/>
            <person name="Sisk P."/>
            <person name="Sykes S."/>
            <person name="Wortman J."/>
            <person name="Nusbaum C."/>
            <person name="Birren B."/>
        </authorList>
    </citation>
    <scope>NUCLEOTIDE SEQUENCE [LARGE SCALE GENOMIC DNA]</scope>
    <source>
        <strain evidence="4">FAR1</strain>
    </source>
</reference>
<sequence length="926" mass="102611">MHRQEGAARGCLPYAFCPQLMRKSVRIRFDQKQCLVVKLRILRFLIIEESPLETIEPSLFGPFPALKQFQIAARISAIASDAFTSVEMLTHLSVDNNRLNAIPKAALRPLRSLETLSISNNRLRALVNGDEFLNLAHLRSLSLSGNSIHTLHPATFASLGELRSLNASWNHLASLDAKVFQSLAQLEVLDLSYNYLSERNPATYLHGLKALRELNLGGNLFATLRGSTFGALRTLERLDLSDNFLKSLPTRIFTTNRKLTELNLDGNLLETIPVDVFVGLDGLHVLNLRYNRLTHLAQGTFRDQPLFTELSLEGNRIDAFGATVLKSSDVMLQNNRLPALGKVSPVNATAIRNLFLYGNEIRSIEQDAFEVLVRLEAVYLDHNHIEELSPMLFHTNHHLHHVTLAHNRLTVLRTNTFAGLRRLHSVDLSSNRLAVIEPATFHGSPVEYLNLNGNRLKTLDDWALSGTQLLYLHVDSNAIASPLSVQTLDRLMELSAANNHITDELCTALRGGNFSQLTAINLANNSLTAVGSSGCLDHLTSNANSDPVTASVAFNSLTAVPVLAAGRRLHSLDLSGNALVDLSFQGYETTSVLSLRETSLRELRAESFAFLQHPTTLAVSSSVLETVEEQTFHGLKLERVELNDSPLRTLPASLLKGQTSLRVISLSNNELSTLPSEFFAECTLLEELDLSKNALDVPDPAWFLGLERLKSIDLQANGITQLPSDLLSPEHTIEVLSLAANALDSLSGAVFLADVPIRTLNLSTNRLAAIDILHRNDFITRLDVSGNRLKRLLLRPNYRVLIANANRLTSLDWEETDPAASFTLEHLELADNQLHQLDPRLFRVRSISTIDASENRLDDVPFAVLHRAKLLTTLIVSRNNIRTLPQEGVPLFKLALLDLAENPLEELPEPFLQSCVVTNLIVHVAK</sequence>
<dbReference type="SUPFAM" id="SSF52058">
    <property type="entry name" value="L domain-like"/>
    <property type="match status" value="1"/>
</dbReference>
<dbReference type="Gene3D" id="3.80.10.10">
    <property type="entry name" value="Ribonuclease Inhibitor"/>
    <property type="match status" value="5"/>
</dbReference>
<proteinExistence type="predicted"/>
<keyword evidence="1" id="KW-0433">Leucine-rich repeat</keyword>
<dbReference type="Pfam" id="PF00560">
    <property type="entry name" value="LRR_1"/>
    <property type="match status" value="1"/>
</dbReference>
<evidence type="ECO:0000256" key="2">
    <source>
        <dbReference type="ARBA" id="ARBA00022737"/>
    </source>
</evidence>
<dbReference type="InterPro" id="IPR032675">
    <property type="entry name" value="LRR_dom_sf"/>
</dbReference>
<evidence type="ECO:0000256" key="1">
    <source>
        <dbReference type="ARBA" id="ARBA00022614"/>
    </source>
</evidence>
<dbReference type="EnsemblMetazoa" id="AFAF005167-RA">
    <property type="protein sequence ID" value="AFAF005167-PA"/>
    <property type="gene ID" value="AFAF005167"/>
</dbReference>
<dbReference type="PROSITE" id="PS51450">
    <property type="entry name" value="LRR"/>
    <property type="match status" value="3"/>
</dbReference>
<evidence type="ECO:0000313" key="4">
    <source>
        <dbReference type="Proteomes" id="UP000075886"/>
    </source>
</evidence>
<dbReference type="InterPro" id="IPR003591">
    <property type="entry name" value="Leu-rich_rpt_typical-subtyp"/>
</dbReference>
<evidence type="ECO:0000313" key="3">
    <source>
        <dbReference type="EnsemblMetazoa" id="AFAF005167-PA"/>
    </source>
</evidence>
<dbReference type="SMART" id="SM00369">
    <property type="entry name" value="LRR_TYP"/>
    <property type="match status" value="21"/>
</dbReference>
<dbReference type="SUPFAM" id="SSF52047">
    <property type="entry name" value="RNI-like"/>
    <property type="match status" value="1"/>
</dbReference>
<name>A0A182Q8H4_9DIPT</name>
<evidence type="ECO:0008006" key="5">
    <source>
        <dbReference type="Google" id="ProtNLM"/>
    </source>
</evidence>
<keyword evidence="4" id="KW-1185">Reference proteome</keyword>
<dbReference type="InterPro" id="IPR050333">
    <property type="entry name" value="SLRP"/>
</dbReference>
<keyword evidence="2" id="KW-0677">Repeat</keyword>
<reference evidence="3" key="2">
    <citation type="submission" date="2020-05" db="UniProtKB">
        <authorList>
            <consortium name="EnsemblMetazoa"/>
        </authorList>
    </citation>
    <scope>IDENTIFICATION</scope>
    <source>
        <strain evidence="3">FAR1</strain>
    </source>
</reference>
<dbReference type="Pfam" id="PF13855">
    <property type="entry name" value="LRR_8"/>
    <property type="match status" value="5"/>
</dbReference>
<dbReference type="Proteomes" id="UP000075886">
    <property type="component" value="Unassembled WGS sequence"/>
</dbReference>
<dbReference type="EMBL" id="AXCN02000434">
    <property type="status" value="NOT_ANNOTATED_CDS"/>
    <property type="molecule type" value="Genomic_DNA"/>
</dbReference>
<accession>A0A182Q8H4</accession>
<dbReference type="AlphaFoldDB" id="A0A182Q8H4"/>
<dbReference type="PANTHER" id="PTHR45712:SF22">
    <property type="entry name" value="INSULIN-LIKE GROWTH FACTOR-BINDING PROTEIN COMPLEX ACID LABILE SUBUNIT"/>
    <property type="match status" value="1"/>
</dbReference>
<protein>
    <recommendedName>
        <fullName evidence="5">Chaoptin</fullName>
    </recommendedName>
</protein>
<dbReference type="PANTHER" id="PTHR45712">
    <property type="entry name" value="AGAP008170-PA"/>
    <property type="match status" value="1"/>
</dbReference>
<dbReference type="InterPro" id="IPR001611">
    <property type="entry name" value="Leu-rich_rpt"/>
</dbReference>
<dbReference type="SMART" id="SM00364">
    <property type="entry name" value="LRR_BAC"/>
    <property type="match status" value="9"/>
</dbReference>
<dbReference type="VEuPathDB" id="VectorBase:AFAF005167"/>
<dbReference type="FunFam" id="3.80.10.10:FF:001164">
    <property type="entry name" value="GH01279p"/>
    <property type="match status" value="1"/>
</dbReference>